<dbReference type="GO" id="GO:0016616">
    <property type="term" value="F:oxidoreductase activity, acting on the CH-OH group of donors, NAD or NADP as acceptor"/>
    <property type="evidence" value="ECO:0007669"/>
    <property type="project" value="UniProtKB-ARBA"/>
</dbReference>
<dbReference type="AlphaFoldDB" id="A0A450V0A8"/>
<protein>
    <submittedName>
        <fullName evidence="2">NADP oxidoreductase coenzyme F420-dependent</fullName>
    </submittedName>
</protein>
<gene>
    <name evidence="2" type="ORF">BECKLFY1418B_GA0070995_111611</name>
</gene>
<feature type="domain" description="S-adenosyl-L-homocysteine hydrolase NAD binding" evidence="1">
    <location>
        <begin position="38"/>
        <end position="193"/>
    </location>
</feature>
<evidence type="ECO:0000313" key="2">
    <source>
        <dbReference type="EMBL" id="VFJ98250.1"/>
    </source>
</evidence>
<dbReference type="SUPFAM" id="SSF51735">
    <property type="entry name" value="NAD(P)-binding Rossmann-fold domains"/>
    <property type="match status" value="1"/>
</dbReference>
<dbReference type="InterPro" id="IPR036291">
    <property type="entry name" value="NAD(P)-bd_dom_sf"/>
</dbReference>
<proteinExistence type="predicted"/>
<reference evidence="2" key="1">
    <citation type="submission" date="2019-02" db="EMBL/GenBank/DDBJ databases">
        <authorList>
            <person name="Gruber-Vodicka R. H."/>
            <person name="Seah K. B. B."/>
        </authorList>
    </citation>
    <scope>NUCLEOTIDE SEQUENCE</scope>
    <source>
        <strain evidence="2">BECK_M7</strain>
    </source>
</reference>
<organism evidence="2">
    <name type="scientific">Candidatus Kentrum sp. LFY</name>
    <dbReference type="NCBI Taxonomy" id="2126342"/>
    <lineage>
        <taxon>Bacteria</taxon>
        <taxon>Pseudomonadati</taxon>
        <taxon>Pseudomonadota</taxon>
        <taxon>Gammaproteobacteria</taxon>
        <taxon>Candidatus Kentrum</taxon>
    </lineage>
</organism>
<dbReference type="InterPro" id="IPR028939">
    <property type="entry name" value="P5C_Rdtase_cat_N"/>
</dbReference>
<dbReference type="SMART" id="SM00997">
    <property type="entry name" value="AdoHcyase_NAD"/>
    <property type="match status" value="1"/>
</dbReference>
<dbReference type="InterPro" id="IPR029752">
    <property type="entry name" value="D-isomer_DH_CS1"/>
</dbReference>
<dbReference type="InterPro" id="IPR015878">
    <property type="entry name" value="Ado_hCys_hydrolase_NAD-bd"/>
</dbReference>
<dbReference type="PROSITE" id="PS00065">
    <property type="entry name" value="D_2_HYDROXYACID_DH_1"/>
    <property type="match status" value="1"/>
</dbReference>
<evidence type="ECO:0000259" key="1">
    <source>
        <dbReference type="SMART" id="SM00997"/>
    </source>
</evidence>
<accession>A0A450V0A8</accession>
<dbReference type="Pfam" id="PF03807">
    <property type="entry name" value="F420_oxidored"/>
    <property type="match status" value="1"/>
</dbReference>
<dbReference type="EMBL" id="CAADFF010000116">
    <property type="protein sequence ID" value="VFJ98250.1"/>
    <property type="molecule type" value="Genomic_DNA"/>
</dbReference>
<dbReference type="Gene3D" id="3.40.50.720">
    <property type="entry name" value="NAD(P)-binding Rossmann-like Domain"/>
    <property type="match status" value="1"/>
</dbReference>
<name>A0A450V0A8_9GAMM</name>
<sequence>MAHIGYVSLAEARTKRFADYSCGRLVGEICSFVVQQFSGFGGHLRGIGQVGIIGFGRLGSNAADQMKNSGAHNIMVYDRDPEKMIEAQQKEYNVQASRVEDIVERCNVILVGCDTAPLTPRMYDRMHDRTILATVTSPDDALDIQTLIHRGHIVREEEQPDGSIPITTYRTRQNHHIHLICDGNAPNLKYSAFGADDPTLAMPLILQATVGYEMARGHAISSERIGQLERQMMSHYLRIYQAVAAETEDYWHGRLR</sequence>